<evidence type="ECO:0000313" key="5">
    <source>
        <dbReference type="EMBL" id="KAK9819154.1"/>
    </source>
</evidence>
<dbReference type="InterPro" id="IPR024990">
    <property type="entry name" value="Apc1"/>
</dbReference>
<dbReference type="PANTHER" id="PTHR12827:SF3">
    <property type="entry name" value="ANAPHASE-PROMOTING COMPLEX SUBUNIT 1"/>
    <property type="match status" value="1"/>
</dbReference>
<comment type="caution">
    <text evidence="5">The sequence shown here is derived from an EMBL/GenBank/DDBJ whole genome shotgun (WGS) entry which is preliminary data.</text>
</comment>
<accession>A0AAW1QD00</accession>
<dbReference type="GO" id="GO:0051301">
    <property type="term" value="P:cell division"/>
    <property type="evidence" value="ECO:0007669"/>
    <property type="project" value="UniProtKB-KW"/>
</dbReference>
<evidence type="ECO:0000256" key="3">
    <source>
        <dbReference type="ARBA" id="ARBA00023306"/>
    </source>
</evidence>
<dbReference type="EMBL" id="JALJOU010000129">
    <property type="protein sequence ID" value="KAK9819154.1"/>
    <property type="molecule type" value="Genomic_DNA"/>
</dbReference>
<dbReference type="GO" id="GO:0060090">
    <property type="term" value="F:molecular adaptor activity"/>
    <property type="evidence" value="ECO:0007669"/>
    <property type="project" value="TreeGrafter"/>
</dbReference>
<evidence type="ECO:0000256" key="1">
    <source>
        <dbReference type="ARBA" id="ARBA00022618"/>
    </source>
</evidence>
<dbReference type="GO" id="GO:0031145">
    <property type="term" value="P:anaphase-promoting complex-dependent catabolic process"/>
    <property type="evidence" value="ECO:0007669"/>
    <property type="project" value="TreeGrafter"/>
</dbReference>
<name>A0AAW1QD00_9CHLO</name>
<proteinExistence type="predicted"/>
<evidence type="ECO:0000256" key="2">
    <source>
        <dbReference type="ARBA" id="ARBA00022776"/>
    </source>
</evidence>
<evidence type="ECO:0000313" key="6">
    <source>
        <dbReference type="Proteomes" id="UP001445335"/>
    </source>
</evidence>
<dbReference type="AlphaFoldDB" id="A0AAW1QD00"/>
<gene>
    <name evidence="5" type="ORF">WJX81_007250</name>
</gene>
<keyword evidence="1" id="KW-0132">Cell division</keyword>
<dbReference type="PANTHER" id="PTHR12827">
    <property type="entry name" value="MEIOTIC CHECKPOINT REGULATOR TSG24 FAMILY MEMBER"/>
    <property type="match status" value="1"/>
</dbReference>
<feature type="domain" description="Anaphase-promoting complex subunit 1 N-terminal" evidence="4">
    <location>
        <begin position="52"/>
        <end position="140"/>
    </location>
</feature>
<keyword evidence="3" id="KW-0131">Cell cycle</keyword>
<organism evidence="5 6">
    <name type="scientific">Elliptochloris bilobata</name>
    <dbReference type="NCBI Taxonomy" id="381761"/>
    <lineage>
        <taxon>Eukaryota</taxon>
        <taxon>Viridiplantae</taxon>
        <taxon>Chlorophyta</taxon>
        <taxon>core chlorophytes</taxon>
        <taxon>Trebouxiophyceae</taxon>
        <taxon>Trebouxiophyceae incertae sedis</taxon>
        <taxon>Elliptochloris clade</taxon>
        <taxon>Elliptochloris</taxon>
    </lineage>
</organism>
<dbReference type="Proteomes" id="UP001445335">
    <property type="component" value="Unassembled WGS sequence"/>
</dbReference>
<keyword evidence="6" id="KW-1185">Reference proteome</keyword>
<reference evidence="5 6" key="1">
    <citation type="journal article" date="2024" name="Nat. Commun.">
        <title>Phylogenomics reveals the evolutionary origins of lichenization in chlorophyte algae.</title>
        <authorList>
            <person name="Puginier C."/>
            <person name="Libourel C."/>
            <person name="Otte J."/>
            <person name="Skaloud P."/>
            <person name="Haon M."/>
            <person name="Grisel S."/>
            <person name="Petersen M."/>
            <person name="Berrin J.G."/>
            <person name="Delaux P.M."/>
            <person name="Dal Grande F."/>
            <person name="Keller J."/>
        </authorList>
    </citation>
    <scope>NUCLEOTIDE SEQUENCE [LARGE SCALE GENOMIC DNA]</scope>
    <source>
        <strain evidence="5 6">SAG 245.80</strain>
    </source>
</reference>
<dbReference type="GO" id="GO:0007091">
    <property type="term" value="P:metaphase/anaphase transition of mitotic cell cycle"/>
    <property type="evidence" value="ECO:0007669"/>
    <property type="project" value="TreeGrafter"/>
</dbReference>
<protein>
    <recommendedName>
        <fullName evidence="4">Anaphase-promoting complex subunit 1 N-terminal domain-containing protein</fullName>
    </recommendedName>
</protein>
<keyword evidence="2" id="KW-0498">Mitosis</keyword>
<dbReference type="InterPro" id="IPR049255">
    <property type="entry name" value="Apc1_N"/>
</dbReference>
<dbReference type="GO" id="GO:0070979">
    <property type="term" value="P:protein K11-linked ubiquitination"/>
    <property type="evidence" value="ECO:0007669"/>
    <property type="project" value="TreeGrafter"/>
</dbReference>
<sequence length="197" mass="21186">MAMHQSCRAAITLGSARPFGEDILAADAHHLGEPFSSITGRCFFYGGRSHTQGDAAFDEEIYVHGCKVVWSAGRQLRRRFTTEAPVLQVAWCRFQDEGEALCLLQAGALSTYTLAGELQTVPLPPGFTTMWALPQGLLLTGSAGVRPSVLAHPLEELQAAGVEGGAWQGDSVVWASRELPYLATYSPGLARLAVWAL</sequence>
<dbReference type="GO" id="GO:0005680">
    <property type="term" value="C:anaphase-promoting complex"/>
    <property type="evidence" value="ECO:0007669"/>
    <property type="project" value="InterPro"/>
</dbReference>
<dbReference type="Pfam" id="PF12859">
    <property type="entry name" value="ANAPC1"/>
    <property type="match status" value="1"/>
</dbReference>
<evidence type="ECO:0000259" key="4">
    <source>
        <dbReference type="Pfam" id="PF12859"/>
    </source>
</evidence>